<dbReference type="PANTHER" id="PTHR43643:SF6">
    <property type="entry name" value="HISTIDINOL-PHOSPHATE AMINOTRANSFERASE"/>
    <property type="match status" value="1"/>
</dbReference>
<gene>
    <name evidence="11 13" type="primary">hisC</name>
    <name evidence="13" type="ORF">MJA45_17120</name>
</gene>
<dbReference type="InterPro" id="IPR050106">
    <property type="entry name" value="HistidinolP_aminotransfase"/>
</dbReference>
<evidence type="ECO:0000256" key="4">
    <source>
        <dbReference type="ARBA" id="ARBA00011738"/>
    </source>
</evidence>
<evidence type="ECO:0000256" key="2">
    <source>
        <dbReference type="ARBA" id="ARBA00005011"/>
    </source>
</evidence>
<dbReference type="GO" id="GO:0000105">
    <property type="term" value="P:L-histidine biosynthetic process"/>
    <property type="evidence" value="ECO:0007669"/>
    <property type="project" value="UniProtKB-UniRule"/>
</dbReference>
<comment type="similarity">
    <text evidence="3 11">Belongs to the class-II pyridoxal-phosphate-dependent aminotransferase family. Histidinol-phosphate aminotransferase subfamily.</text>
</comment>
<evidence type="ECO:0000256" key="1">
    <source>
        <dbReference type="ARBA" id="ARBA00001933"/>
    </source>
</evidence>
<dbReference type="EC" id="2.6.1.9" evidence="11"/>
<evidence type="ECO:0000256" key="6">
    <source>
        <dbReference type="ARBA" id="ARBA00022605"/>
    </source>
</evidence>
<dbReference type="Gene3D" id="3.90.1150.10">
    <property type="entry name" value="Aspartate Aminotransferase, domain 1"/>
    <property type="match status" value="1"/>
</dbReference>
<keyword evidence="6 11" id="KW-0028">Amino-acid biosynthesis</keyword>
<dbReference type="RefSeq" id="WP_315603120.1">
    <property type="nucleotide sequence ID" value="NZ_CP130318.1"/>
</dbReference>
<sequence length="373" mass="41488">MNSFNRPQPRPAVRQMNAYSPGKPIWEVKEELALDHVIKLASNENPLGASPLAQEAILRHLTDIHRYPDARSQKLKEAIAAVYGVTPDHILTGNGADELITLISETFLTEDHEVIVPTPSFTEYEFGAQLMGATVVPVPLTEDYQYDIRGILEAVTPRTKILYLCSPNNPTGTYLPRCQLNDLLKKLPSSILVVVDAAYSHYATEVDYTDGLEYVRAGCPILVLNTFSKIYGLAGIRVGFALSDPRIIRDIHRCKEPFNVNLLAQHAAAAALYDEEHVRASRRTVENGRISLYGAFDRLGIRFTPSMGNFVLIRVGDRAPDIYEALLRRGIIVRKGDTWGLPDHLRISVGSEEENEAFVRALEEIAGESRLAV</sequence>
<dbReference type="Pfam" id="PF00155">
    <property type="entry name" value="Aminotran_1_2"/>
    <property type="match status" value="1"/>
</dbReference>
<dbReference type="InterPro" id="IPR015424">
    <property type="entry name" value="PyrdxlP-dep_Trfase"/>
</dbReference>
<keyword evidence="7 11" id="KW-0808">Transferase</keyword>
<evidence type="ECO:0000256" key="8">
    <source>
        <dbReference type="ARBA" id="ARBA00022898"/>
    </source>
</evidence>
<dbReference type="InterPro" id="IPR005861">
    <property type="entry name" value="HisP_aminotrans"/>
</dbReference>
<dbReference type="CDD" id="cd00609">
    <property type="entry name" value="AAT_like"/>
    <property type="match status" value="1"/>
</dbReference>
<dbReference type="InterPro" id="IPR004839">
    <property type="entry name" value="Aminotransferase_I/II_large"/>
</dbReference>
<evidence type="ECO:0000256" key="10">
    <source>
        <dbReference type="ARBA" id="ARBA00047481"/>
    </source>
</evidence>
<accession>A0AA96L9T5</accession>
<evidence type="ECO:0000259" key="12">
    <source>
        <dbReference type="Pfam" id="PF00155"/>
    </source>
</evidence>
<evidence type="ECO:0000313" key="14">
    <source>
        <dbReference type="Proteomes" id="UP001305702"/>
    </source>
</evidence>
<dbReference type="InterPro" id="IPR015422">
    <property type="entry name" value="PyrdxlP-dep_Trfase_small"/>
</dbReference>
<dbReference type="KEGG" id="paun:MJA45_17120"/>
<organism evidence="13 14">
    <name type="scientific">Paenibacillus aurantius</name>
    <dbReference type="NCBI Taxonomy" id="2918900"/>
    <lineage>
        <taxon>Bacteria</taxon>
        <taxon>Bacillati</taxon>
        <taxon>Bacillota</taxon>
        <taxon>Bacilli</taxon>
        <taxon>Bacillales</taxon>
        <taxon>Paenibacillaceae</taxon>
        <taxon>Paenibacillus</taxon>
    </lineage>
</organism>
<feature type="modified residue" description="N6-(pyridoxal phosphate)lysine" evidence="11">
    <location>
        <position position="229"/>
    </location>
</feature>
<dbReference type="Proteomes" id="UP001305702">
    <property type="component" value="Chromosome"/>
</dbReference>
<evidence type="ECO:0000256" key="5">
    <source>
        <dbReference type="ARBA" id="ARBA00022576"/>
    </source>
</evidence>
<dbReference type="GO" id="GO:0004400">
    <property type="term" value="F:histidinol-phosphate transaminase activity"/>
    <property type="evidence" value="ECO:0007669"/>
    <property type="project" value="UniProtKB-UniRule"/>
</dbReference>
<dbReference type="InterPro" id="IPR015421">
    <property type="entry name" value="PyrdxlP-dep_Trfase_major"/>
</dbReference>
<comment type="pathway">
    <text evidence="2 11">Amino-acid biosynthesis; L-histidine biosynthesis; L-histidine from 5-phospho-alpha-D-ribose 1-diphosphate: step 7/9.</text>
</comment>
<dbReference type="GO" id="GO:0030170">
    <property type="term" value="F:pyridoxal phosphate binding"/>
    <property type="evidence" value="ECO:0007669"/>
    <property type="project" value="InterPro"/>
</dbReference>
<evidence type="ECO:0000313" key="13">
    <source>
        <dbReference type="EMBL" id="WNQ09348.1"/>
    </source>
</evidence>
<dbReference type="NCBIfam" id="TIGR01141">
    <property type="entry name" value="hisC"/>
    <property type="match status" value="1"/>
</dbReference>
<keyword evidence="8 11" id="KW-0663">Pyridoxal phosphate</keyword>
<proteinExistence type="inferred from homology"/>
<comment type="cofactor">
    <cofactor evidence="1 11">
        <name>pyridoxal 5'-phosphate</name>
        <dbReference type="ChEBI" id="CHEBI:597326"/>
    </cofactor>
</comment>
<dbReference type="HAMAP" id="MF_01023">
    <property type="entry name" value="HisC_aminotrans_2"/>
    <property type="match status" value="1"/>
</dbReference>
<reference evidence="13 14" key="1">
    <citation type="submission" date="2022-02" db="EMBL/GenBank/DDBJ databases">
        <title>Paenibacillus sp. MBLB1776 Whole Genome Shotgun Sequencing.</title>
        <authorList>
            <person name="Hwang C.Y."/>
            <person name="Cho E.-S."/>
            <person name="Seo M.-J."/>
        </authorList>
    </citation>
    <scope>NUCLEOTIDE SEQUENCE [LARGE SCALE GENOMIC DNA]</scope>
    <source>
        <strain evidence="13 14">MBLB1776</strain>
    </source>
</reference>
<comment type="subunit">
    <text evidence="4 11">Homodimer.</text>
</comment>
<dbReference type="SUPFAM" id="SSF53383">
    <property type="entry name" value="PLP-dependent transferases"/>
    <property type="match status" value="1"/>
</dbReference>
<protein>
    <recommendedName>
        <fullName evidence="11">Histidinol-phosphate aminotransferase</fullName>
        <ecNumber evidence="11">2.6.1.9</ecNumber>
    </recommendedName>
    <alternativeName>
        <fullName evidence="11">Imidazole acetol-phosphate transaminase</fullName>
    </alternativeName>
</protein>
<keyword evidence="5 11" id="KW-0032">Aminotransferase</keyword>
<keyword evidence="14" id="KW-1185">Reference proteome</keyword>
<evidence type="ECO:0000256" key="3">
    <source>
        <dbReference type="ARBA" id="ARBA00007970"/>
    </source>
</evidence>
<evidence type="ECO:0000256" key="9">
    <source>
        <dbReference type="ARBA" id="ARBA00023102"/>
    </source>
</evidence>
<feature type="domain" description="Aminotransferase class I/classII large" evidence="12">
    <location>
        <begin position="36"/>
        <end position="362"/>
    </location>
</feature>
<dbReference type="PANTHER" id="PTHR43643">
    <property type="entry name" value="HISTIDINOL-PHOSPHATE AMINOTRANSFERASE 2"/>
    <property type="match status" value="1"/>
</dbReference>
<dbReference type="EMBL" id="CP130318">
    <property type="protein sequence ID" value="WNQ09348.1"/>
    <property type="molecule type" value="Genomic_DNA"/>
</dbReference>
<keyword evidence="9 11" id="KW-0368">Histidine biosynthesis</keyword>
<dbReference type="Gene3D" id="3.40.640.10">
    <property type="entry name" value="Type I PLP-dependent aspartate aminotransferase-like (Major domain)"/>
    <property type="match status" value="1"/>
</dbReference>
<evidence type="ECO:0000256" key="7">
    <source>
        <dbReference type="ARBA" id="ARBA00022679"/>
    </source>
</evidence>
<evidence type="ECO:0000256" key="11">
    <source>
        <dbReference type="HAMAP-Rule" id="MF_01023"/>
    </source>
</evidence>
<comment type="catalytic activity">
    <reaction evidence="10 11">
        <text>L-histidinol phosphate + 2-oxoglutarate = 3-(imidazol-4-yl)-2-oxopropyl phosphate + L-glutamate</text>
        <dbReference type="Rhea" id="RHEA:23744"/>
        <dbReference type="ChEBI" id="CHEBI:16810"/>
        <dbReference type="ChEBI" id="CHEBI:29985"/>
        <dbReference type="ChEBI" id="CHEBI:57766"/>
        <dbReference type="ChEBI" id="CHEBI:57980"/>
        <dbReference type="EC" id="2.6.1.9"/>
    </reaction>
</comment>
<name>A0AA96L9T5_9BACL</name>
<dbReference type="AlphaFoldDB" id="A0AA96L9T5"/>